<dbReference type="PROSITE" id="PS50994">
    <property type="entry name" value="INTEGRASE"/>
    <property type="match status" value="1"/>
</dbReference>
<dbReference type="FunFam" id="3.10.20.370:FF:000001">
    <property type="entry name" value="Retrovirus-related Pol polyprotein from transposon 17.6-like protein"/>
    <property type="match status" value="1"/>
</dbReference>
<dbReference type="GO" id="GO:0016787">
    <property type="term" value="F:hydrolase activity"/>
    <property type="evidence" value="ECO:0007669"/>
    <property type="project" value="UniProtKB-KW"/>
</dbReference>
<dbReference type="InterPro" id="IPR043502">
    <property type="entry name" value="DNA/RNA_pol_sf"/>
</dbReference>
<dbReference type="GO" id="GO:0003964">
    <property type="term" value="F:RNA-directed DNA polymerase activity"/>
    <property type="evidence" value="ECO:0007669"/>
    <property type="project" value="UniProtKB-KW"/>
</dbReference>
<keyword evidence="1" id="KW-0808">Transferase</keyword>
<keyword evidence="2" id="KW-0548">Nucleotidyltransferase</keyword>
<dbReference type="Gene3D" id="3.10.20.370">
    <property type="match status" value="1"/>
</dbReference>
<dbReference type="AlphaFoldDB" id="A0ABD1B2K9"/>
<name>A0ABD1B2K9_CARAN</name>
<dbReference type="InterPro" id="IPR041373">
    <property type="entry name" value="RT_RNaseH"/>
</dbReference>
<dbReference type="InterPro" id="IPR041588">
    <property type="entry name" value="Integrase_H2C2"/>
</dbReference>
<dbReference type="CDD" id="cd09274">
    <property type="entry name" value="RNase_HI_RT_Ty3"/>
    <property type="match status" value="1"/>
</dbReference>
<accession>A0ABD1B2K9</accession>
<keyword evidence="9" id="KW-1185">Reference proteome</keyword>
<keyword evidence="4" id="KW-0255">Endonuclease</keyword>
<keyword evidence="6" id="KW-0695">RNA-directed DNA polymerase</keyword>
<dbReference type="Gene3D" id="1.10.340.70">
    <property type="match status" value="1"/>
</dbReference>
<dbReference type="InterPro" id="IPR012337">
    <property type="entry name" value="RNaseH-like_sf"/>
</dbReference>
<dbReference type="Gene3D" id="3.30.420.10">
    <property type="entry name" value="Ribonuclease H-like superfamily/Ribonuclease H"/>
    <property type="match status" value="1"/>
</dbReference>
<dbReference type="PANTHER" id="PTHR37984">
    <property type="entry name" value="PROTEIN CBG26694"/>
    <property type="match status" value="1"/>
</dbReference>
<reference evidence="8 9" key="1">
    <citation type="submission" date="2024-04" db="EMBL/GenBank/DDBJ databases">
        <title>Genome assembly C_amara_ONT_v2.</title>
        <authorList>
            <person name="Yant L."/>
            <person name="Moore C."/>
            <person name="Slenker M."/>
        </authorList>
    </citation>
    <scope>NUCLEOTIDE SEQUENCE [LARGE SCALE GENOMIC DNA]</scope>
    <source>
        <tissue evidence="8">Leaf</tissue>
    </source>
</reference>
<dbReference type="GO" id="GO:0004519">
    <property type="term" value="F:endonuclease activity"/>
    <property type="evidence" value="ECO:0007669"/>
    <property type="project" value="UniProtKB-KW"/>
</dbReference>
<dbReference type="FunFam" id="1.10.340.70:FF:000001">
    <property type="entry name" value="Retrovirus-related Pol polyprotein from transposon gypsy-like Protein"/>
    <property type="match status" value="1"/>
</dbReference>
<dbReference type="PANTHER" id="PTHR37984:SF5">
    <property type="entry name" value="PROTEIN NYNRIN-LIKE"/>
    <property type="match status" value="1"/>
</dbReference>
<dbReference type="SUPFAM" id="SSF53098">
    <property type="entry name" value="Ribonuclease H-like"/>
    <property type="match status" value="1"/>
</dbReference>
<evidence type="ECO:0000256" key="4">
    <source>
        <dbReference type="ARBA" id="ARBA00022759"/>
    </source>
</evidence>
<dbReference type="Pfam" id="PF17917">
    <property type="entry name" value="RT_RNaseH"/>
    <property type="match status" value="1"/>
</dbReference>
<proteinExistence type="predicted"/>
<evidence type="ECO:0000256" key="5">
    <source>
        <dbReference type="ARBA" id="ARBA00022801"/>
    </source>
</evidence>
<evidence type="ECO:0000259" key="7">
    <source>
        <dbReference type="PROSITE" id="PS50994"/>
    </source>
</evidence>
<protein>
    <recommendedName>
        <fullName evidence="7">Integrase catalytic domain-containing protein</fullName>
    </recommendedName>
</protein>
<keyword evidence="5" id="KW-0378">Hydrolase</keyword>
<dbReference type="Proteomes" id="UP001558713">
    <property type="component" value="Unassembled WGS sequence"/>
</dbReference>
<dbReference type="SUPFAM" id="SSF56672">
    <property type="entry name" value="DNA/RNA polymerases"/>
    <property type="match status" value="1"/>
</dbReference>
<dbReference type="InterPro" id="IPR050951">
    <property type="entry name" value="Retrovirus_Pol_polyprotein"/>
</dbReference>
<evidence type="ECO:0000313" key="9">
    <source>
        <dbReference type="Proteomes" id="UP001558713"/>
    </source>
</evidence>
<evidence type="ECO:0000256" key="6">
    <source>
        <dbReference type="ARBA" id="ARBA00022918"/>
    </source>
</evidence>
<dbReference type="InterPro" id="IPR036397">
    <property type="entry name" value="RNaseH_sf"/>
</dbReference>
<dbReference type="Pfam" id="PF17921">
    <property type="entry name" value="Integrase_H2C2"/>
    <property type="match status" value="1"/>
</dbReference>
<organism evidence="8 9">
    <name type="scientific">Cardamine amara subsp. amara</name>
    <dbReference type="NCBI Taxonomy" id="228776"/>
    <lineage>
        <taxon>Eukaryota</taxon>
        <taxon>Viridiplantae</taxon>
        <taxon>Streptophyta</taxon>
        <taxon>Embryophyta</taxon>
        <taxon>Tracheophyta</taxon>
        <taxon>Spermatophyta</taxon>
        <taxon>Magnoliopsida</taxon>
        <taxon>eudicotyledons</taxon>
        <taxon>Gunneridae</taxon>
        <taxon>Pentapetalae</taxon>
        <taxon>rosids</taxon>
        <taxon>malvids</taxon>
        <taxon>Brassicales</taxon>
        <taxon>Brassicaceae</taxon>
        <taxon>Cardamineae</taxon>
        <taxon>Cardamine</taxon>
    </lineage>
</organism>
<keyword evidence="3" id="KW-0540">Nuclease</keyword>
<dbReference type="EMBL" id="JBANAX010000349">
    <property type="protein sequence ID" value="KAL1213193.1"/>
    <property type="molecule type" value="Genomic_DNA"/>
</dbReference>
<evidence type="ECO:0000313" key="8">
    <source>
        <dbReference type="EMBL" id="KAL1213193.1"/>
    </source>
</evidence>
<gene>
    <name evidence="8" type="ORF">V5N11_026453</name>
</gene>
<evidence type="ECO:0000256" key="3">
    <source>
        <dbReference type="ARBA" id="ARBA00022722"/>
    </source>
</evidence>
<dbReference type="InterPro" id="IPR001584">
    <property type="entry name" value="Integrase_cat-core"/>
</dbReference>
<feature type="domain" description="Integrase catalytic" evidence="7">
    <location>
        <begin position="268"/>
        <end position="432"/>
    </location>
</feature>
<comment type="caution">
    <text evidence="8">The sequence shown here is derived from an EMBL/GenBank/DDBJ whole genome shotgun (WGS) entry which is preliminary data.</text>
</comment>
<evidence type="ECO:0000256" key="2">
    <source>
        <dbReference type="ARBA" id="ARBA00022695"/>
    </source>
</evidence>
<sequence>MLTAPVLALPDFTELFVVESDASGYGLGAVLMQRHRPIAYFSSGLSDRQQVKPIYERELMAIVLAIQKWRHYLLGRKFVVHTDQKSLKFLLEQKEVSMDYQRWLTKLLGYEFEILYKPGVENKAADGLSRISHDPQISTMTTLMALTVPACLQLHDILKEVDTDDFLSELKLKVRNGIEDKAKYKVVNDRLLYKNRLMIPRSSVFIPLILKEYHDGVQGGHSGVLKTVKRIQRLFHWKKMKKDIQAYVAQCDVCQRHKYSTLSPAGLLQPLPIPNKIWEALSMDFIEGLPISQGTDVILVVVDRLSKFAHFLKLRHPFNAQDVAKKFLSEVVRLHGFPTSIVSDRDRIFLSSFWKELFKVAGSQLKFSTAFHPQSDGQTEVINRCLETFLRCFSSTHPKVWAKFLPWAELWYNTSYHTSLGSTPFQVVYGRPAPNLLKY</sequence>
<evidence type="ECO:0000256" key="1">
    <source>
        <dbReference type="ARBA" id="ARBA00022679"/>
    </source>
</evidence>